<dbReference type="EMBL" id="PVTZ01000013">
    <property type="protein sequence ID" value="PRZ12485.1"/>
    <property type="molecule type" value="Genomic_DNA"/>
</dbReference>
<sequence>MKMAKKYECPECEKEYETETSNPICPECSKGGTKVYLEEK</sequence>
<comment type="caution">
    <text evidence="1">The sequence shown here is derived from an EMBL/GenBank/DDBJ whole genome shotgun (WGS) entry which is preliminary data.</text>
</comment>
<proteinExistence type="predicted"/>
<name>A0ABX5EKY2_9BACL</name>
<accession>A0ABX5EKY2</accession>
<dbReference type="SUPFAM" id="SSF57802">
    <property type="entry name" value="Rubredoxin-like"/>
    <property type="match status" value="1"/>
</dbReference>
<evidence type="ECO:0000313" key="1">
    <source>
        <dbReference type="EMBL" id="PRZ12485.1"/>
    </source>
</evidence>
<gene>
    <name evidence="1" type="ORF">CLV36_11323</name>
</gene>
<evidence type="ECO:0000313" key="2">
    <source>
        <dbReference type="Proteomes" id="UP000238836"/>
    </source>
</evidence>
<keyword evidence="2" id="KW-1185">Reference proteome</keyword>
<evidence type="ECO:0008006" key="3">
    <source>
        <dbReference type="Google" id="ProtNLM"/>
    </source>
</evidence>
<reference evidence="1 2" key="1">
    <citation type="submission" date="2018-03" db="EMBL/GenBank/DDBJ databases">
        <title>Genomic Encyclopedia of Archaeal and Bacterial Type Strains, Phase II (KMG-II): from individual species to whole genera.</title>
        <authorList>
            <person name="Goeker M."/>
        </authorList>
    </citation>
    <scope>NUCLEOTIDE SEQUENCE [LARGE SCALE GENOMIC DNA]</scope>
    <source>
        <strain evidence="1 2">RHA1</strain>
    </source>
</reference>
<dbReference type="Proteomes" id="UP000238836">
    <property type="component" value="Unassembled WGS sequence"/>
</dbReference>
<protein>
    <recommendedName>
        <fullName evidence="3">Rubredoxin-like domain-containing protein</fullName>
    </recommendedName>
</protein>
<organism evidence="1 2">
    <name type="scientific">Laceyella sediminis</name>
    <dbReference type="NCBI Taxonomy" id="573074"/>
    <lineage>
        <taxon>Bacteria</taxon>
        <taxon>Bacillati</taxon>
        <taxon>Bacillota</taxon>
        <taxon>Bacilli</taxon>
        <taxon>Bacillales</taxon>
        <taxon>Thermoactinomycetaceae</taxon>
        <taxon>Laceyella</taxon>
    </lineage>
</organism>